<protein>
    <submittedName>
        <fullName evidence="3">Uncharacterized protein</fullName>
    </submittedName>
</protein>
<proteinExistence type="predicted"/>
<keyword evidence="1" id="KW-0175">Coiled coil</keyword>
<dbReference type="AlphaFoldDB" id="A0AAX6NF45"/>
<reference evidence="3" key="2">
    <citation type="submission" date="2022-12" db="EMBL/GenBank/DDBJ databases">
        <authorList>
            <person name="Dechsakulwatana C."/>
            <person name="Rungsihiranrut A."/>
            <person name="Muangchinda C."/>
            <person name="Ningthoujam R."/>
            <person name="Klankeo P."/>
            <person name="Pinyakong O."/>
        </authorList>
    </citation>
    <scope>NUCLEOTIDE SEQUENCE</scope>
    <source>
        <strain evidence="3">TL01-2</strain>
    </source>
</reference>
<comment type="caution">
    <text evidence="3">The sequence shown here is derived from an EMBL/GenBank/DDBJ whole genome shotgun (WGS) entry which is preliminary data.</text>
</comment>
<dbReference type="RefSeq" id="WP_316911338.1">
    <property type="nucleotide sequence ID" value="NZ_JAPTGD010000002.1"/>
</dbReference>
<evidence type="ECO:0000256" key="2">
    <source>
        <dbReference type="SAM" id="SignalP"/>
    </source>
</evidence>
<feature type="chain" id="PRO_5043354584" evidence="2">
    <location>
        <begin position="26"/>
        <end position="288"/>
    </location>
</feature>
<reference evidence="3" key="1">
    <citation type="journal article" date="2022" name="J Environ Chem Eng">
        <title>Biodegradation of petroleum oil using a constructed nonpathogenic and heavy metal-tolerant bacterial consortium isolated from marine sponges.</title>
        <authorList>
            <person name="Dechsakulwatana C."/>
            <person name="Rungsihiranrut A."/>
            <person name="Muangchinda C."/>
            <person name="Ningthoujam R."/>
            <person name="Klankeo P."/>
            <person name="Pinyakong O."/>
        </authorList>
    </citation>
    <scope>NUCLEOTIDE SEQUENCE</scope>
    <source>
        <strain evidence="3">TL01-2</strain>
    </source>
</reference>
<evidence type="ECO:0000256" key="1">
    <source>
        <dbReference type="SAM" id="Coils"/>
    </source>
</evidence>
<dbReference type="EMBL" id="JAPTGD010000002">
    <property type="protein sequence ID" value="MDU9694125.1"/>
    <property type="molecule type" value="Genomic_DNA"/>
</dbReference>
<sequence>MLKKTFAVVATLGLSVSIFGGSAYAQNSTESKIESAQEQKAQEEYEAKEEVQLAAEVKDDSVENIEEQSEELTEEVADLSDEEYTRFIHNYVSENNESTEEMQEKLDLVGVEFVPEEDKGVQTMAIKDPSKISLSVYSTKRTGQNYWYLQTSWRSKEIEFDPATLDVVSLEWDPKYGKFYTAIAGGKGISTKRDGSKRDKGIYLFNVNDSKYNFDSYASVQVTKKKKGWLEYGAKYTHTYSTTKKTKTGQAGINFDATGPSGGYSYSVTKTTNVSSWPKYNENAVKLN</sequence>
<name>A0AAX6NF45_PRIAR</name>
<accession>A0AAX6NF45</accession>
<dbReference type="Proteomes" id="UP001269400">
    <property type="component" value="Unassembled WGS sequence"/>
</dbReference>
<gene>
    <name evidence="3" type="ORF">O0Q50_23355</name>
</gene>
<feature type="signal peptide" evidence="2">
    <location>
        <begin position="1"/>
        <end position="25"/>
    </location>
</feature>
<feature type="coiled-coil region" evidence="1">
    <location>
        <begin position="26"/>
        <end position="82"/>
    </location>
</feature>
<organism evidence="3 4">
    <name type="scientific">Priestia aryabhattai</name>
    <name type="common">Bacillus aryabhattai</name>
    <dbReference type="NCBI Taxonomy" id="412384"/>
    <lineage>
        <taxon>Bacteria</taxon>
        <taxon>Bacillati</taxon>
        <taxon>Bacillota</taxon>
        <taxon>Bacilli</taxon>
        <taxon>Bacillales</taxon>
        <taxon>Bacillaceae</taxon>
        <taxon>Priestia</taxon>
    </lineage>
</organism>
<evidence type="ECO:0000313" key="4">
    <source>
        <dbReference type="Proteomes" id="UP001269400"/>
    </source>
</evidence>
<keyword evidence="2" id="KW-0732">Signal</keyword>
<evidence type="ECO:0000313" key="3">
    <source>
        <dbReference type="EMBL" id="MDU9694125.1"/>
    </source>
</evidence>